<name>A0ABV0GIP1_9BURK</name>
<dbReference type="InterPro" id="IPR003400">
    <property type="entry name" value="ExbD"/>
</dbReference>
<keyword evidence="7" id="KW-0653">Protein transport</keyword>
<evidence type="ECO:0000313" key="10">
    <source>
        <dbReference type="Proteomes" id="UP001462640"/>
    </source>
</evidence>
<dbReference type="Proteomes" id="UP001462640">
    <property type="component" value="Unassembled WGS sequence"/>
</dbReference>
<sequence>MHALSIPPESSPTPTPTPGLCIAPLAAVLLALISLWMLAMPAPLHAVALRLNAGCTEEEALPSPVHTVRIAADSAVFLDGQRLEGRAEIEARLQALASPTDGLPPVVQVVPHPAADYRTTVAVLAAAQRQHIAHLQVQAEGFLLPMAICPRRIDDDGALGGR</sequence>
<dbReference type="EMBL" id="JBDPZC010000010">
    <property type="protein sequence ID" value="MEO3714952.1"/>
    <property type="molecule type" value="Genomic_DNA"/>
</dbReference>
<dbReference type="Pfam" id="PF02472">
    <property type="entry name" value="ExbD"/>
    <property type="match status" value="1"/>
</dbReference>
<reference evidence="9 10" key="1">
    <citation type="submission" date="2024-05" db="EMBL/GenBank/DDBJ databases">
        <title>Roseateles sp. 2.12 16S ribosomal RNA gene Genome sequencing and assembly.</title>
        <authorList>
            <person name="Woo H."/>
        </authorList>
    </citation>
    <scope>NUCLEOTIDE SEQUENCE [LARGE SCALE GENOMIC DNA]</scope>
    <source>
        <strain evidence="9 10">2.12</strain>
    </source>
</reference>
<evidence type="ECO:0000256" key="3">
    <source>
        <dbReference type="ARBA" id="ARBA00022475"/>
    </source>
</evidence>
<comment type="similarity">
    <text evidence="2 7">Belongs to the ExbD/TolR family.</text>
</comment>
<feature type="transmembrane region" description="Helical" evidence="8">
    <location>
        <begin position="20"/>
        <end position="40"/>
    </location>
</feature>
<keyword evidence="6 8" id="KW-0472">Membrane</keyword>
<evidence type="ECO:0000256" key="1">
    <source>
        <dbReference type="ARBA" id="ARBA00004162"/>
    </source>
</evidence>
<keyword evidence="7" id="KW-0813">Transport</keyword>
<proteinExistence type="inferred from homology"/>
<evidence type="ECO:0000256" key="7">
    <source>
        <dbReference type="RuleBase" id="RU003879"/>
    </source>
</evidence>
<keyword evidence="10" id="KW-1185">Reference proteome</keyword>
<keyword evidence="5 8" id="KW-1133">Transmembrane helix</keyword>
<comment type="caution">
    <text evidence="9">The sequence shown here is derived from an EMBL/GenBank/DDBJ whole genome shotgun (WGS) entry which is preliminary data.</text>
</comment>
<evidence type="ECO:0000256" key="8">
    <source>
        <dbReference type="SAM" id="Phobius"/>
    </source>
</evidence>
<organism evidence="9 10">
    <name type="scientific">Roseateles flavus</name>
    <dbReference type="NCBI Taxonomy" id="3149041"/>
    <lineage>
        <taxon>Bacteria</taxon>
        <taxon>Pseudomonadati</taxon>
        <taxon>Pseudomonadota</taxon>
        <taxon>Betaproteobacteria</taxon>
        <taxon>Burkholderiales</taxon>
        <taxon>Sphaerotilaceae</taxon>
        <taxon>Roseateles</taxon>
    </lineage>
</organism>
<evidence type="ECO:0000256" key="5">
    <source>
        <dbReference type="ARBA" id="ARBA00022989"/>
    </source>
</evidence>
<keyword evidence="3" id="KW-1003">Cell membrane</keyword>
<gene>
    <name evidence="9" type="ORF">ABDJ40_19460</name>
</gene>
<accession>A0ABV0GIP1</accession>
<evidence type="ECO:0000313" key="9">
    <source>
        <dbReference type="EMBL" id="MEO3714952.1"/>
    </source>
</evidence>
<evidence type="ECO:0000256" key="6">
    <source>
        <dbReference type="ARBA" id="ARBA00023136"/>
    </source>
</evidence>
<dbReference type="RefSeq" id="WP_347612114.1">
    <property type="nucleotide sequence ID" value="NZ_JBDPZC010000010.1"/>
</dbReference>
<keyword evidence="4 7" id="KW-0812">Transmembrane</keyword>
<protein>
    <submittedName>
        <fullName evidence="9">Biopolymer transporter ExbD</fullName>
    </submittedName>
</protein>
<evidence type="ECO:0000256" key="4">
    <source>
        <dbReference type="ARBA" id="ARBA00022692"/>
    </source>
</evidence>
<evidence type="ECO:0000256" key="2">
    <source>
        <dbReference type="ARBA" id="ARBA00005811"/>
    </source>
</evidence>
<comment type="subcellular location">
    <subcellularLocation>
        <location evidence="1">Cell membrane</location>
        <topology evidence="1">Single-pass membrane protein</topology>
    </subcellularLocation>
    <subcellularLocation>
        <location evidence="7">Cell membrane</location>
        <topology evidence="7">Single-pass type II membrane protein</topology>
    </subcellularLocation>
</comment>